<protein>
    <submittedName>
        <fullName evidence="2">Uncharacterized protein</fullName>
    </submittedName>
</protein>
<proteinExistence type="predicted"/>
<evidence type="ECO:0000313" key="2">
    <source>
        <dbReference type="EMBL" id="GFS28882.1"/>
    </source>
</evidence>
<evidence type="ECO:0000256" key="1">
    <source>
        <dbReference type="SAM" id="Coils"/>
    </source>
</evidence>
<comment type="caution">
    <text evidence="2">The sequence shown here is derived from an EMBL/GenBank/DDBJ whole genome shotgun (WGS) entry which is preliminary data.</text>
</comment>
<reference evidence="3" key="1">
    <citation type="submission" date="2019-07" db="EMBL/GenBank/DDBJ databases">
        <title>De Novo Assembly of kiwifruit Actinidia rufa.</title>
        <authorList>
            <person name="Sugita-Konishi S."/>
            <person name="Sato K."/>
            <person name="Mori E."/>
            <person name="Abe Y."/>
            <person name="Kisaki G."/>
            <person name="Hamano K."/>
            <person name="Suezawa K."/>
            <person name="Otani M."/>
            <person name="Fukuda T."/>
            <person name="Manabe T."/>
            <person name="Gomi K."/>
            <person name="Tabuchi M."/>
            <person name="Akimitsu K."/>
            <person name="Kataoka I."/>
        </authorList>
    </citation>
    <scope>NUCLEOTIDE SEQUENCE [LARGE SCALE GENOMIC DNA]</scope>
    <source>
        <strain evidence="3">cv. Fuchu</strain>
    </source>
</reference>
<dbReference type="AlphaFoldDB" id="A0A7J0D7H4"/>
<organism evidence="2 3">
    <name type="scientific">Actinidia rufa</name>
    <dbReference type="NCBI Taxonomy" id="165716"/>
    <lineage>
        <taxon>Eukaryota</taxon>
        <taxon>Viridiplantae</taxon>
        <taxon>Streptophyta</taxon>
        <taxon>Embryophyta</taxon>
        <taxon>Tracheophyta</taxon>
        <taxon>Spermatophyta</taxon>
        <taxon>Magnoliopsida</taxon>
        <taxon>eudicotyledons</taxon>
        <taxon>Gunneridae</taxon>
        <taxon>Pentapetalae</taxon>
        <taxon>asterids</taxon>
        <taxon>Ericales</taxon>
        <taxon>Actinidiaceae</taxon>
        <taxon>Actinidia</taxon>
    </lineage>
</organism>
<keyword evidence="1" id="KW-0175">Coiled coil</keyword>
<sequence length="201" mass="23271">MIDVYNVRQQTGMVHQAGFLSLEFPVVARRRPRRIDDDLLVLDETGRVPFMQWHVVPEAFVVLKKVAEKYPETFANFTMVGPFIPIILLESLAKAIVELYECKLGEISQEEIANAMSTMQNLEEVHFNVDWLKKRLLAVKNLVHCDALEALRRNQQVEMESLRARRMSLLEKEMALCEKEIAEAKKETTEGLRGQFLQRQV</sequence>
<name>A0A7J0D7H4_9ERIC</name>
<dbReference type="Pfam" id="PF05278">
    <property type="entry name" value="PEARLI-4"/>
    <property type="match status" value="1"/>
</dbReference>
<dbReference type="InterPro" id="IPR007942">
    <property type="entry name" value="PLipase-like"/>
</dbReference>
<gene>
    <name evidence="2" type="ORF">Acr_00g0004410</name>
</gene>
<dbReference type="Proteomes" id="UP000585474">
    <property type="component" value="Unassembled WGS sequence"/>
</dbReference>
<keyword evidence="3" id="KW-1185">Reference proteome</keyword>
<dbReference type="EMBL" id="BJWL01000058">
    <property type="protein sequence ID" value="GFS28882.1"/>
    <property type="molecule type" value="Genomic_DNA"/>
</dbReference>
<accession>A0A7J0D7H4</accession>
<feature type="coiled-coil region" evidence="1">
    <location>
        <begin position="145"/>
        <end position="187"/>
    </location>
</feature>
<evidence type="ECO:0000313" key="3">
    <source>
        <dbReference type="Proteomes" id="UP000585474"/>
    </source>
</evidence>